<dbReference type="InterPro" id="IPR027417">
    <property type="entry name" value="P-loop_NTPase"/>
</dbReference>
<dbReference type="GO" id="GO:0006302">
    <property type="term" value="P:double-strand break repair"/>
    <property type="evidence" value="ECO:0007669"/>
    <property type="project" value="TreeGrafter"/>
</dbReference>
<feature type="region of interest" description="Disordered" evidence="1">
    <location>
        <begin position="153"/>
        <end position="182"/>
    </location>
</feature>
<dbReference type="EMBL" id="JAHHHV010000083">
    <property type="protein sequence ID" value="MBW4468027.1"/>
    <property type="molecule type" value="Genomic_DNA"/>
</dbReference>
<comment type="caution">
    <text evidence="3">The sequence shown here is derived from an EMBL/GenBank/DDBJ whole genome shotgun (WGS) entry which is preliminary data.</text>
</comment>
<feature type="compositionally biased region" description="Basic and acidic residues" evidence="1">
    <location>
        <begin position="154"/>
        <end position="173"/>
    </location>
</feature>
<dbReference type="PIRSF" id="PIRSF029347">
    <property type="entry name" value="RecF"/>
    <property type="match status" value="1"/>
</dbReference>
<dbReference type="InterPro" id="IPR014555">
    <property type="entry name" value="RecF-like"/>
</dbReference>
<sequence>MQGSRLIHQLQITNFLSYGSPGETINLEPLNVIIGPNASGKSNLLEMLGLLRALPQDLSSPIREGGGIREWLWKGDQSPTLPVAQLEALVSYPDGIMPLRYRIQITAAGQRLEIVDEAIENAERTNPDEADVYFFYRYQTGNPVLNVRTVPEAKAGEASHRTPRGLRREDLKPDQSVLAQRKDPDQYPELTYLGSQFAEIRLYREWNLGRYTPPRMPQKPDLPEDFLSEDASNLGLVLNNLQSQIGTRRIVSYLKKFYEPIEEIIPRISGGSVQLFIREEGLSVPIPATRLSDGTLRYLCLLTILCHPTPPPLICLEEPELGLHPDVIPTIAELLIEASQRTQLVVTTHSDALISALSEVPEAILVCERTQTGSHLRRLEREPLKEWLDNYTLGDLWRMGELGGVK</sequence>
<dbReference type="Pfam" id="PF13304">
    <property type="entry name" value="AAA_21"/>
    <property type="match status" value="1"/>
</dbReference>
<dbReference type="SUPFAM" id="SSF52540">
    <property type="entry name" value="P-loop containing nucleoside triphosphate hydrolases"/>
    <property type="match status" value="1"/>
</dbReference>
<proteinExistence type="predicted"/>
<reference evidence="3" key="1">
    <citation type="submission" date="2021-05" db="EMBL/GenBank/DDBJ databases">
        <authorList>
            <person name="Pietrasiak N."/>
            <person name="Ward R."/>
            <person name="Stajich J.E."/>
            <person name="Kurbessoian T."/>
        </authorList>
    </citation>
    <scope>NUCLEOTIDE SEQUENCE</scope>
    <source>
        <strain evidence="3">GSE-TBD4-15B</strain>
    </source>
</reference>
<dbReference type="AlphaFoldDB" id="A0A951PEV4"/>
<dbReference type="Gene3D" id="3.40.50.300">
    <property type="entry name" value="P-loop containing nucleotide triphosphate hydrolases"/>
    <property type="match status" value="2"/>
</dbReference>
<reference evidence="3" key="2">
    <citation type="journal article" date="2022" name="Microbiol. Resour. Announc.">
        <title>Metagenome Sequencing to Explore Phylogenomics of Terrestrial Cyanobacteria.</title>
        <authorList>
            <person name="Ward R.D."/>
            <person name="Stajich J.E."/>
            <person name="Johansen J.R."/>
            <person name="Huntemann M."/>
            <person name="Clum A."/>
            <person name="Foster B."/>
            <person name="Foster B."/>
            <person name="Roux S."/>
            <person name="Palaniappan K."/>
            <person name="Varghese N."/>
            <person name="Mukherjee S."/>
            <person name="Reddy T.B.K."/>
            <person name="Daum C."/>
            <person name="Copeland A."/>
            <person name="Chen I.A."/>
            <person name="Ivanova N.N."/>
            <person name="Kyrpides N.C."/>
            <person name="Shapiro N."/>
            <person name="Eloe-Fadrosh E.A."/>
            <person name="Pietrasiak N."/>
        </authorList>
    </citation>
    <scope>NUCLEOTIDE SEQUENCE</scope>
    <source>
        <strain evidence="3">GSE-TBD4-15B</strain>
    </source>
</reference>
<organism evidence="3 4">
    <name type="scientific">Pegethrix bostrychoides GSE-TBD4-15B</name>
    <dbReference type="NCBI Taxonomy" id="2839662"/>
    <lineage>
        <taxon>Bacteria</taxon>
        <taxon>Bacillati</taxon>
        <taxon>Cyanobacteriota</taxon>
        <taxon>Cyanophyceae</taxon>
        <taxon>Oculatellales</taxon>
        <taxon>Oculatellaceae</taxon>
        <taxon>Pegethrix</taxon>
    </lineage>
</organism>
<dbReference type="InterPro" id="IPR003959">
    <property type="entry name" value="ATPase_AAA_core"/>
</dbReference>
<protein>
    <submittedName>
        <fullName evidence="3">AAA family ATPase</fullName>
    </submittedName>
</protein>
<feature type="domain" description="ATPase AAA-type core" evidence="2">
    <location>
        <begin position="30"/>
        <end position="355"/>
    </location>
</feature>
<dbReference type="GO" id="GO:0016887">
    <property type="term" value="F:ATP hydrolysis activity"/>
    <property type="evidence" value="ECO:0007669"/>
    <property type="project" value="InterPro"/>
</dbReference>
<dbReference type="GO" id="GO:0005524">
    <property type="term" value="F:ATP binding"/>
    <property type="evidence" value="ECO:0007669"/>
    <property type="project" value="InterPro"/>
</dbReference>
<accession>A0A951PEV4</accession>
<dbReference type="Proteomes" id="UP000707356">
    <property type="component" value="Unassembled WGS sequence"/>
</dbReference>
<evidence type="ECO:0000259" key="2">
    <source>
        <dbReference type="Pfam" id="PF13304"/>
    </source>
</evidence>
<evidence type="ECO:0000313" key="3">
    <source>
        <dbReference type="EMBL" id="MBW4468027.1"/>
    </source>
</evidence>
<evidence type="ECO:0000256" key="1">
    <source>
        <dbReference type="SAM" id="MobiDB-lite"/>
    </source>
</evidence>
<dbReference type="PANTHER" id="PTHR32182:SF25">
    <property type="entry name" value="SLR1056 PROTEIN"/>
    <property type="match status" value="1"/>
</dbReference>
<gene>
    <name evidence="3" type="ORF">KME07_21590</name>
</gene>
<evidence type="ECO:0000313" key="4">
    <source>
        <dbReference type="Proteomes" id="UP000707356"/>
    </source>
</evidence>
<dbReference type="GO" id="GO:0000731">
    <property type="term" value="P:DNA synthesis involved in DNA repair"/>
    <property type="evidence" value="ECO:0007669"/>
    <property type="project" value="TreeGrafter"/>
</dbReference>
<dbReference type="PANTHER" id="PTHR32182">
    <property type="entry name" value="DNA REPLICATION AND REPAIR PROTEIN RECF"/>
    <property type="match status" value="1"/>
</dbReference>
<name>A0A951PEV4_9CYAN</name>